<reference evidence="3 4" key="1">
    <citation type="submission" date="2016-09" db="EMBL/GenBank/DDBJ databases">
        <title>Extensive genetic diversity and differential bi-allelic expression allows diatom success in the polar Southern Ocean.</title>
        <authorList>
            <consortium name="DOE Joint Genome Institute"/>
            <person name="Mock T."/>
            <person name="Otillar R.P."/>
            <person name="Strauss J."/>
            <person name="Dupont C."/>
            <person name="Frickenhaus S."/>
            <person name="Maumus F."/>
            <person name="Mcmullan M."/>
            <person name="Sanges R."/>
            <person name="Schmutz J."/>
            <person name="Toseland A."/>
            <person name="Valas R."/>
            <person name="Veluchamy A."/>
            <person name="Ward B.J."/>
            <person name="Allen A."/>
            <person name="Barry K."/>
            <person name="Falciatore A."/>
            <person name="Ferrante M."/>
            <person name="Fortunato A.E."/>
            <person name="Gloeckner G."/>
            <person name="Gruber A."/>
            <person name="Hipkin R."/>
            <person name="Janech M."/>
            <person name="Kroth P."/>
            <person name="Leese F."/>
            <person name="Lindquist E."/>
            <person name="Lyon B.R."/>
            <person name="Martin J."/>
            <person name="Mayer C."/>
            <person name="Parker M."/>
            <person name="Quesneville H."/>
            <person name="Raymond J."/>
            <person name="Uhlig C."/>
            <person name="Valentin K.U."/>
            <person name="Worden A.Z."/>
            <person name="Armbrust E.V."/>
            <person name="Bowler C."/>
            <person name="Green B."/>
            <person name="Moulton V."/>
            <person name="Van Oosterhout C."/>
            <person name="Grigoriev I."/>
        </authorList>
    </citation>
    <scope>NUCLEOTIDE SEQUENCE [LARGE SCALE GENOMIC DNA]</scope>
    <source>
        <strain evidence="3 4">CCMP1102</strain>
    </source>
</reference>
<evidence type="ECO:0000313" key="4">
    <source>
        <dbReference type="Proteomes" id="UP000095751"/>
    </source>
</evidence>
<organism evidence="3 4">
    <name type="scientific">Fragilariopsis cylindrus CCMP1102</name>
    <dbReference type="NCBI Taxonomy" id="635003"/>
    <lineage>
        <taxon>Eukaryota</taxon>
        <taxon>Sar</taxon>
        <taxon>Stramenopiles</taxon>
        <taxon>Ochrophyta</taxon>
        <taxon>Bacillariophyta</taxon>
        <taxon>Bacillariophyceae</taxon>
        <taxon>Bacillariophycidae</taxon>
        <taxon>Bacillariales</taxon>
        <taxon>Bacillariaceae</taxon>
        <taxon>Fragilariopsis</taxon>
    </lineage>
</organism>
<sequence>MFRSNPQGKFGYKLLHRCEDPESQLESLQIAHGFETVVYLTAQRVKNTGTVRIKHYGIDEPDLISYEYDSPTPEHIIDYSDVVREKLKLSGIRDTDALVELFEGCSIAEAARRLRQQLIDVNQTALHGDTVRYLKEETERHYDHIRFYSARYDRMITEIGSDDERELFPAAHVLLHHTVVAVSINQRRRKPNRWINKVTRKLVNCGINTVELLESKLKDNTLNLVLQRHGLPKFHLMTIYGFNLILDTSDFCEGRLLPRFTCYSLYNNVWITYCKTIAFICDAIGNAIITSGETIMEIESIVFNKLNYTTPFYNVFQKFEHMLSGLNIFTHPVISMRPKPISRKHNSKNNKTSSGSHLHVFFARKRRQKRHSVISGPIPHLVNDNNCTDSNQTKDRTCQDITWYDAISPYWTGGMIWDGAYVLNHQVVSVTTDPIFVSDLLPAFELSATIQSPKARSGGDKHVGPRTTIAIDSGSTIHIFKDAFLLADIQADENSSISVRTTDSKFQIKDIGRLCDDLDTLPLPSDGYYFYPNGVANLLSLAMLTDTKRVVMDSAIDNAIYVFNDDGSYIRFGKTSNGMYCIDITTDDDHHIVMAHQTVKGESAHFSAIDCRRAAKVRDLQEALACPSDFDLANAIEHNVIGNSPFTRRDVHIAKKIFGPDVPAMKGKTVKNKSIMPREDDVTDIPPFIMKEYSNVHLAIDIMHINGIKFLISYSKHIGLIQTYCVQKNNRNAILACILKIIQTYKSRSVFKVVTIEADGAFECIKHELQDKPYNITLSTCDAGRHVETVERQIRFLKERIRAVRLMMPYKKLPKRFTVEMVLRVTMLINSLPKQNGIHSVLSPREIVTGKKLRCPTIKVGQYVQGHTGGTNSTDEERSIDALYIGRADNGSGHVVFKLNTKQPVSVNRVTIIPTTDALVNTVTNIGEQEQQPEGIEFADINGRVTLDDFAANVINDDDSNASDADFKMDEEYREELQKELKLEAKDKTIKESDPDSKQFGGDSDVPDSQIDFFQNPIQQHNRDTLNEDEDEPIILESRTRSGMNLANSTSKQECGKDKKKKKKKRPILEEDTNLIEDDLDDDDMMQSSISSKDDTVTSDASEEEEEEEPSIPHELESDLGDYWSLAHSTQAYVLSTITSYSHVEASKSTPQYGFNRGLKEFGSMGYEATMKELDDNLLGMGAGHIDYIRIDAITSMRM</sequence>
<dbReference type="AlphaFoldDB" id="A0A1E7EVK2"/>
<dbReference type="Proteomes" id="UP000095751">
    <property type="component" value="Unassembled WGS sequence"/>
</dbReference>
<feature type="compositionally biased region" description="Basic and acidic residues" evidence="1">
    <location>
        <begin position="984"/>
        <end position="997"/>
    </location>
</feature>
<dbReference type="EMBL" id="KV784374">
    <property type="protein sequence ID" value="OEU09922.1"/>
    <property type="molecule type" value="Genomic_DNA"/>
</dbReference>
<feature type="compositionally biased region" description="Acidic residues" evidence="1">
    <location>
        <begin position="1070"/>
        <end position="1085"/>
    </location>
</feature>
<evidence type="ECO:0000256" key="1">
    <source>
        <dbReference type="SAM" id="MobiDB-lite"/>
    </source>
</evidence>
<feature type="domain" description="Integrase catalytic" evidence="2">
    <location>
        <begin position="682"/>
        <end position="852"/>
    </location>
</feature>
<evidence type="ECO:0000313" key="3">
    <source>
        <dbReference type="EMBL" id="OEU09922.1"/>
    </source>
</evidence>
<evidence type="ECO:0000259" key="2">
    <source>
        <dbReference type="PROSITE" id="PS50994"/>
    </source>
</evidence>
<feature type="region of interest" description="Disordered" evidence="1">
    <location>
        <begin position="984"/>
        <end position="1011"/>
    </location>
</feature>
<dbReference type="InParanoid" id="A0A1E7EVK2"/>
<feature type="region of interest" description="Disordered" evidence="1">
    <location>
        <begin position="1037"/>
        <end position="1115"/>
    </location>
</feature>
<gene>
    <name evidence="3" type="ORF">FRACYDRAFT_248173</name>
</gene>
<dbReference type="KEGG" id="fcy:FRACYDRAFT_248173"/>
<keyword evidence="4" id="KW-1185">Reference proteome</keyword>
<dbReference type="PROSITE" id="PS50994">
    <property type="entry name" value="INTEGRASE"/>
    <property type="match status" value="1"/>
</dbReference>
<dbReference type="GO" id="GO:0015074">
    <property type="term" value="P:DNA integration"/>
    <property type="evidence" value="ECO:0007669"/>
    <property type="project" value="InterPro"/>
</dbReference>
<accession>A0A1E7EVK2</accession>
<dbReference type="OrthoDB" id="44654at2759"/>
<feature type="compositionally biased region" description="Acidic residues" evidence="1">
    <location>
        <begin position="1101"/>
        <end position="1110"/>
    </location>
</feature>
<dbReference type="InterPro" id="IPR001584">
    <property type="entry name" value="Integrase_cat-core"/>
</dbReference>
<feature type="compositionally biased region" description="Polar residues" evidence="1">
    <location>
        <begin position="1041"/>
        <end position="1053"/>
    </location>
</feature>
<name>A0A1E7EVK2_9STRA</name>
<protein>
    <recommendedName>
        <fullName evidence="2">Integrase catalytic domain-containing protein</fullName>
    </recommendedName>
</protein>
<proteinExistence type="predicted"/>